<gene>
    <name evidence="1" type="ORF">SAMN05444695_11859</name>
</gene>
<dbReference type="OrthoDB" id="4201904at2"/>
<organism evidence="1 2">
    <name type="scientific">Rhodococcus triatomae</name>
    <dbReference type="NCBI Taxonomy" id="300028"/>
    <lineage>
        <taxon>Bacteria</taxon>
        <taxon>Bacillati</taxon>
        <taxon>Actinomycetota</taxon>
        <taxon>Actinomycetes</taxon>
        <taxon>Mycobacteriales</taxon>
        <taxon>Nocardiaceae</taxon>
        <taxon>Rhodococcus</taxon>
    </lineage>
</organism>
<evidence type="ECO:0000313" key="2">
    <source>
        <dbReference type="Proteomes" id="UP000183263"/>
    </source>
</evidence>
<evidence type="ECO:0000313" key="1">
    <source>
        <dbReference type="EMBL" id="SDJ18726.1"/>
    </source>
</evidence>
<protein>
    <recommendedName>
        <fullName evidence="3">DUF2993 domain-containing protein</fullName>
    </recommendedName>
</protein>
<sequence>MAATRTDGKKRNRVLVVALVLVAVLVAAFAASELYLRRQVQSCMASQFESQLGSKVDVGLSWKPVLLQSIDKRVPYVTLESNDTSFGPAVGMDVQARVDDVHIEETPDSNGTIGSSTAEVRWSTAGILATMHQQPFGTLIGNVVSDPAAGTLTFSVGPGGLADLEVRPHISGDTIAVETVGAEILGFGLPTDLVDGVVQTLTESLQTYPLDMVPTSVEVTGDAIEISLEGGAYTMPAADPSDPAVQEQRDQLEGCGFLV</sequence>
<accession>A0A1G8RP47</accession>
<reference evidence="1 2" key="1">
    <citation type="submission" date="2016-10" db="EMBL/GenBank/DDBJ databases">
        <authorList>
            <person name="de Groot N.N."/>
        </authorList>
    </citation>
    <scope>NUCLEOTIDE SEQUENCE [LARGE SCALE GENOMIC DNA]</scope>
    <source>
        <strain evidence="1 2">DSM 44892</strain>
    </source>
</reference>
<dbReference type="AlphaFoldDB" id="A0A1G8RP47"/>
<dbReference type="RefSeq" id="WP_072739891.1">
    <property type="nucleotide sequence ID" value="NZ_CP048813.1"/>
</dbReference>
<name>A0A1G8RP47_9NOCA</name>
<dbReference type="InterPro" id="IPR021373">
    <property type="entry name" value="DUF2993"/>
</dbReference>
<dbReference type="Proteomes" id="UP000183263">
    <property type="component" value="Unassembled WGS sequence"/>
</dbReference>
<evidence type="ECO:0008006" key="3">
    <source>
        <dbReference type="Google" id="ProtNLM"/>
    </source>
</evidence>
<dbReference type="EMBL" id="FNDN01000018">
    <property type="protein sequence ID" value="SDJ18726.1"/>
    <property type="molecule type" value="Genomic_DNA"/>
</dbReference>
<dbReference type="Pfam" id="PF11209">
    <property type="entry name" value="LmeA"/>
    <property type="match status" value="1"/>
</dbReference>
<keyword evidence="2" id="KW-1185">Reference proteome</keyword>
<proteinExistence type="predicted"/>